<gene>
    <name evidence="1" type="ORF">LSAT_V11C800418560</name>
</gene>
<name>A0A9R1WY68_LACSA</name>
<dbReference type="PANTHER" id="PTHR33067:SF37">
    <property type="entry name" value="RETROTRANSPOSON GAG DOMAIN, ASPARTIC PEPTIDASE DOMAIN SUPERFAMILY"/>
    <property type="match status" value="1"/>
</dbReference>
<dbReference type="AlphaFoldDB" id="A0A9R1WY68"/>
<accession>A0A9R1WY68</accession>
<protein>
    <submittedName>
        <fullName evidence="1">Uncharacterized protein</fullName>
    </submittedName>
</protein>
<dbReference type="Proteomes" id="UP000235145">
    <property type="component" value="Unassembled WGS sequence"/>
</dbReference>
<sequence>MVKLGTSSKTGVIIQLVHRSIVHPKGVLEDMSVQVNELVFLTVFYVLRMGDYDSSNSGSIPLGIPFLKIAKRKTDVYNGTLSMEFDGEIINFNIFEENRYPSDPLTEECFELTNHENLELVVNIKFDKNLVKEIAEKFKLDDELLGIVEFMNDKKNIGFNEMVILRKVKFQELEEFQITAIDNSHIYKDNTKAFHNKYLSRKTFEIGQKVLLYESRLQWFSVETKSNKMGKVLKVNGHMLKVFCEGFQEKDMEVDSLERPDYIK</sequence>
<organism evidence="1 2">
    <name type="scientific">Lactuca sativa</name>
    <name type="common">Garden lettuce</name>
    <dbReference type="NCBI Taxonomy" id="4236"/>
    <lineage>
        <taxon>Eukaryota</taxon>
        <taxon>Viridiplantae</taxon>
        <taxon>Streptophyta</taxon>
        <taxon>Embryophyta</taxon>
        <taxon>Tracheophyta</taxon>
        <taxon>Spermatophyta</taxon>
        <taxon>Magnoliopsida</taxon>
        <taxon>eudicotyledons</taxon>
        <taxon>Gunneridae</taxon>
        <taxon>Pentapetalae</taxon>
        <taxon>asterids</taxon>
        <taxon>campanulids</taxon>
        <taxon>Asterales</taxon>
        <taxon>Asteraceae</taxon>
        <taxon>Cichorioideae</taxon>
        <taxon>Cichorieae</taxon>
        <taxon>Lactucinae</taxon>
        <taxon>Lactuca</taxon>
    </lineage>
</organism>
<evidence type="ECO:0000313" key="1">
    <source>
        <dbReference type="EMBL" id="KAJ0189662.1"/>
    </source>
</evidence>
<keyword evidence="2" id="KW-1185">Reference proteome</keyword>
<comment type="caution">
    <text evidence="1">The sequence shown here is derived from an EMBL/GenBank/DDBJ whole genome shotgun (WGS) entry which is preliminary data.</text>
</comment>
<dbReference type="PANTHER" id="PTHR33067">
    <property type="entry name" value="RNA-DIRECTED DNA POLYMERASE-RELATED"/>
    <property type="match status" value="1"/>
</dbReference>
<evidence type="ECO:0000313" key="2">
    <source>
        <dbReference type="Proteomes" id="UP000235145"/>
    </source>
</evidence>
<reference evidence="1 2" key="1">
    <citation type="journal article" date="2017" name="Nat. Commun.">
        <title>Genome assembly with in vitro proximity ligation data and whole-genome triplication in lettuce.</title>
        <authorList>
            <person name="Reyes-Chin-Wo S."/>
            <person name="Wang Z."/>
            <person name="Yang X."/>
            <person name="Kozik A."/>
            <person name="Arikit S."/>
            <person name="Song C."/>
            <person name="Xia L."/>
            <person name="Froenicke L."/>
            <person name="Lavelle D.O."/>
            <person name="Truco M.J."/>
            <person name="Xia R."/>
            <person name="Zhu S."/>
            <person name="Xu C."/>
            <person name="Xu H."/>
            <person name="Xu X."/>
            <person name="Cox K."/>
            <person name="Korf I."/>
            <person name="Meyers B.C."/>
            <person name="Michelmore R.W."/>
        </authorList>
    </citation>
    <scope>NUCLEOTIDE SEQUENCE [LARGE SCALE GENOMIC DNA]</scope>
    <source>
        <strain evidence="2">cv. Salinas</strain>
        <tissue evidence="1">Seedlings</tissue>
    </source>
</reference>
<dbReference type="EMBL" id="NBSK02000008">
    <property type="protein sequence ID" value="KAJ0189662.1"/>
    <property type="molecule type" value="Genomic_DNA"/>
</dbReference>
<proteinExistence type="predicted"/>